<dbReference type="InterPro" id="IPR002912">
    <property type="entry name" value="ACT_dom"/>
</dbReference>
<dbReference type="FunCoup" id="A0A402D6T9">
    <property type="interactions" value="519"/>
</dbReference>
<dbReference type="CDD" id="cd05399">
    <property type="entry name" value="NT_Rel-Spo_like"/>
    <property type="match status" value="1"/>
</dbReference>
<dbReference type="Proteomes" id="UP000287394">
    <property type="component" value="Chromosome"/>
</dbReference>
<dbReference type="SUPFAM" id="SSF55021">
    <property type="entry name" value="ACT-like"/>
    <property type="match status" value="1"/>
</dbReference>
<dbReference type="Gene3D" id="3.30.460.10">
    <property type="entry name" value="Beta Polymerase, domain 2"/>
    <property type="match status" value="1"/>
</dbReference>
<reference evidence="3 4" key="1">
    <citation type="journal article" date="2019" name="Int. J. Syst. Evol. Microbiol.">
        <title>Capsulimonas corticalis gen. nov., sp. nov., an aerobic capsulated bacterium, of a novel bacterial order, Capsulimonadales ord. nov., of the class Armatimonadia of the phylum Armatimonadetes.</title>
        <authorList>
            <person name="Li J."/>
            <person name="Kudo C."/>
            <person name="Tonouchi A."/>
        </authorList>
    </citation>
    <scope>NUCLEOTIDE SEQUENCE [LARGE SCALE GENOMIC DNA]</scope>
    <source>
        <strain evidence="3 4">AX-7</strain>
    </source>
</reference>
<dbReference type="Gene3D" id="1.10.3210.10">
    <property type="entry name" value="Hypothetical protein af1432"/>
    <property type="match status" value="1"/>
</dbReference>
<dbReference type="Pfam" id="PF04607">
    <property type="entry name" value="RelA_SpoT"/>
    <property type="match status" value="1"/>
</dbReference>
<dbReference type="PANTHER" id="PTHR21262:SF31">
    <property type="entry name" value="GTP PYROPHOSPHOKINASE"/>
    <property type="match status" value="1"/>
</dbReference>
<dbReference type="AlphaFoldDB" id="A0A402D6T9"/>
<dbReference type="InterPro" id="IPR012676">
    <property type="entry name" value="TGS-like"/>
</dbReference>
<proteinExistence type="inferred from homology"/>
<dbReference type="InterPro" id="IPR004811">
    <property type="entry name" value="RelA/Spo_fam"/>
</dbReference>
<dbReference type="InterPro" id="IPR004095">
    <property type="entry name" value="TGS"/>
</dbReference>
<dbReference type="CDD" id="cd01668">
    <property type="entry name" value="TGS_RSH"/>
    <property type="match status" value="1"/>
</dbReference>
<dbReference type="CDD" id="cd04876">
    <property type="entry name" value="ACT_RelA-SpoT"/>
    <property type="match status" value="1"/>
</dbReference>
<dbReference type="InterPro" id="IPR043519">
    <property type="entry name" value="NT_sf"/>
</dbReference>
<dbReference type="SMART" id="SM00954">
    <property type="entry name" value="RelA_SpoT"/>
    <property type="match status" value="1"/>
</dbReference>
<dbReference type="PROSITE" id="PS51831">
    <property type="entry name" value="HD"/>
    <property type="match status" value="1"/>
</dbReference>
<dbReference type="Gene3D" id="3.30.70.260">
    <property type="match status" value="1"/>
</dbReference>
<dbReference type="GO" id="GO:0005886">
    <property type="term" value="C:plasma membrane"/>
    <property type="evidence" value="ECO:0007669"/>
    <property type="project" value="TreeGrafter"/>
</dbReference>
<dbReference type="InterPro" id="IPR045865">
    <property type="entry name" value="ACT-like_dom_sf"/>
</dbReference>
<dbReference type="PANTHER" id="PTHR21262">
    <property type="entry name" value="GUANOSINE-3',5'-BIS DIPHOSPHATE 3'-PYROPHOSPHOHYDROLASE"/>
    <property type="match status" value="1"/>
</dbReference>
<dbReference type="SUPFAM" id="SSF81271">
    <property type="entry name" value="TGS-like"/>
    <property type="match status" value="1"/>
</dbReference>
<dbReference type="SMART" id="SM00471">
    <property type="entry name" value="HDc"/>
    <property type="match status" value="1"/>
</dbReference>
<evidence type="ECO:0000256" key="2">
    <source>
        <dbReference type="RuleBase" id="RU003847"/>
    </source>
</evidence>
<evidence type="ECO:0000256" key="1">
    <source>
        <dbReference type="ARBA" id="ARBA00025704"/>
    </source>
</evidence>
<evidence type="ECO:0000313" key="4">
    <source>
        <dbReference type="Proteomes" id="UP000287394"/>
    </source>
</evidence>
<dbReference type="Pfam" id="PF02824">
    <property type="entry name" value="TGS"/>
    <property type="match status" value="1"/>
</dbReference>
<dbReference type="FunFam" id="3.10.20.30:FF:000002">
    <property type="entry name" value="GTP pyrophosphokinase (RelA/SpoT)"/>
    <property type="match status" value="1"/>
</dbReference>
<name>A0A402D6T9_9BACT</name>
<gene>
    <name evidence="3" type="ORF">CCAX7_38480</name>
</gene>
<dbReference type="PROSITE" id="PS51671">
    <property type="entry name" value="ACT"/>
    <property type="match status" value="1"/>
</dbReference>
<comment type="function">
    <text evidence="2">In eubacteria ppGpp (guanosine 3'-diphosphate 5'-diphosphate) is a mediator of the stringent response that coordinates a variety of cellular activities in response to changes in nutritional abundance.</text>
</comment>
<accession>A0A402D6T9</accession>
<dbReference type="EMBL" id="AP025739">
    <property type="protein sequence ID" value="BDI31797.1"/>
    <property type="molecule type" value="Genomic_DNA"/>
</dbReference>
<protein>
    <submittedName>
        <fullName evidence="3">(P)ppGpp synthetase</fullName>
    </submittedName>
</protein>
<dbReference type="PROSITE" id="PS51880">
    <property type="entry name" value="TGS"/>
    <property type="match status" value="1"/>
</dbReference>
<comment type="similarity">
    <text evidence="2">Belongs to the relA/spoT family.</text>
</comment>
<organism evidence="3 4">
    <name type="scientific">Capsulimonas corticalis</name>
    <dbReference type="NCBI Taxonomy" id="2219043"/>
    <lineage>
        <taxon>Bacteria</taxon>
        <taxon>Bacillati</taxon>
        <taxon>Armatimonadota</taxon>
        <taxon>Armatimonadia</taxon>
        <taxon>Capsulimonadales</taxon>
        <taxon>Capsulimonadaceae</taxon>
        <taxon>Capsulimonas</taxon>
    </lineage>
</organism>
<dbReference type="InterPro" id="IPR007685">
    <property type="entry name" value="RelA_SpoT"/>
</dbReference>
<dbReference type="InterPro" id="IPR006674">
    <property type="entry name" value="HD_domain"/>
</dbReference>
<keyword evidence="4" id="KW-1185">Reference proteome</keyword>
<sequence>MMADDYEPLYQALIDCARSYHPDADTDLIRRAFDYAAAKHDGQFRRSGEPYIIHPIAVSTILAELEMDDATIASGLLHDVIEDCGVTRDQLAHEFGPEIADLVDGVTKLKLADFESRMEGDASKADAPQLPPPSPDPESPETAARKKRHGETNKSAGNLRKILLAMAKDLRVMVIKLADRLHNMRTLSAMPEHRQVKVAQETLQIFGPLAHRLGIWQIKWQLEDLAFKYSNPTAYNEIKQKLDRTRAQREQEIGGATDMLRKRLAEENIQAEIQGRPKHLYSIYNKMQKQDIDLDEVYDLIALRVIVNSVSECYHALGVVHDLWMPVPGRFDDYIAKAKSNGYQSLHTKVLGPTGEPLEIQIRTVEMHRLADFGIAAHWQYKEGRAKTSGDRGFEKKMSLLRQQLFDWQSDAKEPGEFLRSVVSDLFTDQVFVFTPKGDVLDFPRGATPVDAAYRIHSDLGLHCVGAKVNGKIVPLTYQFNNGDIVEILARPNASPSLDWLASAKTSHARTKIKAYFRKLRFTANVARGRELMQKELDRLHLDSKHLLSADILTKVATAMAMHSQEELLAAIGYGDVAVGTMLTRLRALTQETTHTAPTYERKGGNNGKLQVGGDLEDVAITRAKCCQPVPGDEVTGYMTRGKGVALHRHGCPNVTHYQQTEPERLLEVDWKPSDNTQRYLTDIKVELADRIGLLEDVGKLFSEAKTNIQAIRTRSLPNHTAVMQISFDAADTAHIAAVMVRLQRLTDVMDIHRLGVNEEPVE</sequence>
<dbReference type="Pfam" id="PF13328">
    <property type="entry name" value="HD_4"/>
    <property type="match status" value="1"/>
</dbReference>
<dbReference type="InterPro" id="IPR012675">
    <property type="entry name" value="Beta-grasp_dom_sf"/>
</dbReference>
<dbReference type="Pfam" id="PF13291">
    <property type="entry name" value="ACT_4"/>
    <property type="match status" value="1"/>
</dbReference>
<dbReference type="KEGG" id="ccot:CCAX7_38480"/>
<dbReference type="FunFam" id="3.30.460.10:FF:000001">
    <property type="entry name" value="GTP pyrophosphokinase RelA"/>
    <property type="match status" value="1"/>
</dbReference>
<dbReference type="InterPro" id="IPR003607">
    <property type="entry name" value="HD/PDEase_dom"/>
</dbReference>
<dbReference type="InterPro" id="IPR033655">
    <property type="entry name" value="TGS_RelA/SpoT"/>
</dbReference>
<dbReference type="NCBIfam" id="TIGR00691">
    <property type="entry name" value="spoT_relA"/>
    <property type="match status" value="1"/>
</dbReference>
<dbReference type="RefSeq" id="WP_119325169.1">
    <property type="nucleotide sequence ID" value="NZ_AP025739.1"/>
</dbReference>
<dbReference type="SUPFAM" id="SSF81301">
    <property type="entry name" value="Nucleotidyltransferase"/>
    <property type="match status" value="1"/>
</dbReference>
<dbReference type="SUPFAM" id="SSF109604">
    <property type="entry name" value="HD-domain/PDEase-like"/>
    <property type="match status" value="1"/>
</dbReference>
<evidence type="ECO:0000313" key="3">
    <source>
        <dbReference type="EMBL" id="BDI31797.1"/>
    </source>
</evidence>
<dbReference type="CDD" id="cd00077">
    <property type="entry name" value="HDc"/>
    <property type="match status" value="1"/>
</dbReference>
<dbReference type="OrthoDB" id="9805041at2"/>
<dbReference type="Gene3D" id="3.10.20.30">
    <property type="match status" value="1"/>
</dbReference>
<comment type="pathway">
    <text evidence="1">Purine metabolism.</text>
</comment>
<dbReference type="GO" id="GO:0015969">
    <property type="term" value="P:guanosine tetraphosphate metabolic process"/>
    <property type="evidence" value="ECO:0007669"/>
    <property type="project" value="InterPro"/>
</dbReference>